<evidence type="ECO:0000313" key="14">
    <source>
        <dbReference type="Proteomes" id="UP001558652"/>
    </source>
</evidence>
<evidence type="ECO:0000313" key="13">
    <source>
        <dbReference type="EMBL" id="KAL1130905.1"/>
    </source>
</evidence>
<dbReference type="Pfam" id="PF00858">
    <property type="entry name" value="ASC"/>
    <property type="match status" value="1"/>
</dbReference>
<reference evidence="13 14" key="1">
    <citation type="submission" date="2024-07" db="EMBL/GenBank/DDBJ databases">
        <title>Chromosome-level genome assembly of the water stick insect Ranatra chinensis (Heteroptera: Nepidae).</title>
        <authorList>
            <person name="Liu X."/>
        </authorList>
    </citation>
    <scope>NUCLEOTIDE SEQUENCE [LARGE SCALE GENOMIC DNA]</scope>
    <source>
        <strain evidence="13">Cailab_2021Rc</strain>
        <tissue evidence="13">Muscle</tissue>
    </source>
</reference>
<evidence type="ECO:0000256" key="10">
    <source>
        <dbReference type="ARBA" id="ARBA00023201"/>
    </source>
</evidence>
<comment type="subcellular location">
    <subcellularLocation>
        <location evidence="1">Membrane</location>
        <topology evidence="1">Multi-pass membrane protein</topology>
    </subcellularLocation>
</comment>
<dbReference type="EMBL" id="JBFDAA010000007">
    <property type="protein sequence ID" value="KAL1130905.1"/>
    <property type="molecule type" value="Genomic_DNA"/>
</dbReference>
<evidence type="ECO:0000256" key="6">
    <source>
        <dbReference type="ARBA" id="ARBA00022989"/>
    </source>
</evidence>
<evidence type="ECO:0000256" key="8">
    <source>
        <dbReference type="ARBA" id="ARBA00023065"/>
    </source>
</evidence>
<keyword evidence="10 12" id="KW-0739">Sodium transport</keyword>
<gene>
    <name evidence="13" type="ORF">AAG570_012146</name>
</gene>
<dbReference type="PRINTS" id="PR01078">
    <property type="entry name" value="AMINACHANNEL"/>
</dbReference>
<protein>
    <submittedName>
        <fullName evidence="13">Uncharacterized protein</fullName>
    </submittedName>
</protein>
<dbReference type="Gene3D" id="2.60.470.10">
    <property type="entry name" value="Acid-sensing ion channels like domains"/>
    <property type="match status" value="1"/>
</dbReference>
<evidence type="ECO:0000256" key="1">
    <source>
        <dbReference type="ARBA" id="ARBA00004141"/>
    </source>
</evidence>
<organism evidence="13 14">
    <name type="scientific">Ranatra chinensis</name>
    <dbReference type="NCBI Taxonomy" id="642074"/>
    <lineage>
        <taxon>Eukaryota</taxon>
        <taxon>Metazoa</taxon>
        <taxon>Ecdysozoa</taxon>
        <taxon>Arthropoda</taxon>
        <taxon>Hexapoda</taxon>
        <taxon>Insecta</taxon>
        <taxon>Pterygota</taxon>
        <taxon>Neoptera</taxon>
        <taxon>Paraneoptera</taxon>
        <taxon>Hemiptera</taxon>
        <taxon>Heteroptera</taxon>
        <taxon>Panheteroptera</taxon>
        <taxon>Nepomorpha</taxon>
        <taxon>Nepidae</taxon>
        <taxon>Ranatrinae</taxon>
        <taxon>Ranatra</taxon>
    </lineage>
</organism>
<evidence type="ECO:0000256" key="2">
    <source>
        <dbReference type="ARBA" id="ARBA00007193"/>
    </source>
</evidence>
<evidence type="ECO:0000256" key="12">
    <source>
        <dbReference type="RuleBase" id="RU000679"/>
    </source>
</evidence>
<dbReference type="GO" id="GO:0016020">
    <property type="term" value="C:membrane"/>
    <property type="evidence" value="ECO:0007669"/>
    <property type="project" value="UniProtKB-SubCell"/>
</dbReference>
<name>A0ABD0YHY1_9HEMI</name>
<evidence type="ECO:0000256" key="3">
    <source>
        <dbReference type="ARBA" id="ARBA00022448"/>
    </source>
</evidence>
<comment type="similarity">
    <text evidence="2 12">Belongs to the amiloride-sensitive sodium channel (TC 1.A.6) family.</text>
</comment>
<sequence>MAVFGATFFINILFTKFRESPVIMSLAPTTTQLSAFPFPAVTICNMNNVRKSNVASILKLHASRGKTVDKYLIEDFCEKDDEFDFTDSDKNITASWDYIKKLMIEVSQPCHEMLVYCQWYSTKYECSDIFNPALTDEGMCCTFNRVKREFIFKNPKDMSDLNVTYLHESIDWSPERGYPSESPITHLPWRPIGAGSHMGLTIAVDVEADQYYCSSEHSIGFKVLLHNPIETPKLASFASAIRAGSETYVHIMPTIMVSEDRIEDISVEKRQCYFINERHLLYYRSYTQKNCIRECEANFTLTYCGCVLYYMPKDIHTRICGRKDGWCASYAKRVMDISAGDPNYEDKDFKLLKPCVCLPGCHEIGYSMSLSSSPLTNLVEIKPEFIKKHDINYFKENMAIIHLFFTESQFTGILRTRLFGFTEFLCEY</sequence>
<keyword evidence="5 12" id="KW-0812">Transmembrane</keyword>
<evidence type="ECO:0000256" key="4">
    <source>
        <dbReference type="ARBA" id="ARBA00022461"/>
    </source>
</evidence>
<accession>A0ABD0YHY1</accession>
<keyword evidence="7" id="KW-0915">Sodium</keyword>
<keyword evidence="8 12" id="KW-0406">Ion transport</keyword>
<evidence type="ECO:0000256" key="11">
    <source>
        <dbReference type="ARBA" id="ARBA00023303"/>
    </source>
</evidence>
<dbReference type="PANTHER" id="PTHR11690">
    <property type="entry name" value="AMILORIDE-SENSITIVE SODIUM CHANNEL-RELATED"/>
    <property type="match status" value="1"/>
</dbReference>
<keyword evidence="4 12" id="KW-0894">Sodium channel</keyword>
<dbReference type="InterPro" id="IPR001873">
    <property type="entry name" value="ENaC"/>
</dbReference>
<keyword evidence="6" id="KW-1133">Transmembrane helix</keyword>
<proteinExistence type="inferred from homology"/>
<keyword evidence="3 12" id="KW-0813">Transport</keyword>
<dbReference type="PANTHER" id="PTHR11690:SF243">
    <property type="entry name" value="PICKPOCKET 12-RELATED"/>
    <property type="match status" value="1"/>
</dbReference>
<evidence type="ECO:0000256" key="9">
    <source>
        <dbReference type="ARBA" id="ARBA00023136"/>
    </source>
</evidence>
<dbReference type="Proteomes" id="UP001558652">
    <property type="component" value="Unassembled WGS sequence"/>
</dbReference>
<keyword evidence="11 12" id="KW-0407">Ion channel</keyword>
<dbReference type="AlphaFoldDB" id="A0ABD0YHY1"/>
<comment type="caution">
    <text evidence="13">The sequence shown here is derived from an EMBL/GenBank/DDBJ whole genome shotgun (WGS) entry which is preliminary data.</text>
</comment>
<dbReference type="GO" id="GO:0005272">
    <property type="term" value="F:sodium channel activity"/>
    <property type="evidence" value="ECO:0007669"/>
    <property type="project" value="UniProtKB-KW"/>
</dbReference>
<evidence type="ECO:0000256" key="7">
    <source>
        <dbReference type="ARBA" id="ARBA00023053"/>
    </source>
</evidence>
<keyword evidence="9" id="KW-0472">Membrane</keyword>
<keyword evidence="14" id="KW-1185">Reference proteome</keyword>
<evidence type="ECO:0000256" key="5">
    <source>
        <dbReference type="ARBA" id="ARBA00022692"/>
    </source>
</evidence>